<keyword evidence="1" id="KW-0479">Metal-binding</keyword>
<feature type="domain" description="SWIM-type" evidence="5">
    <location>
        <begin position="407"/>
        <end position="439"/>
    </location>
</feature>
<evidence type="ECO:0000259" key="5">
    <source>
        <dbReference type="PROSITE" id="PS50966"/>
    </source>
</evidence>
<name>A0A397L135_BRACM</name>
<dbReference type="InterPro" id="IPR018289">
    <property type="entry name" value="MULE_transposase_dom"/>
</dbReference>
<dbReference type="AlphaFoldDB" id="A0A397L135"/>
<dbReference type="PROSITE" id="PS50966">
    <property type="entry name" value="ZF_SWIM"/>
    <property type="match status" value="1"/>
</dbReference>
<keyword evidence="3" id="KW-0862">Zinc</keyword>
<evidence type="ECO:0000256" key="2">
    <source>
        <dbReference type="ARBA" id="ARBA00022771"/>
    </source>
</evidence>
<dbReference type="EMBL" id="KZ864740">
    <property type="protein sequence ID" value="RIA05119.1"/>
    <property type="molecule type" value="Genomic_DNA"/>
</dbReference>
<proteinExistence type="predicted"/>
<dbReference type="GO" id="GO:0008270">
    <property type="term" value="F:zinc ion binding"/>
    <property type="evidence" value="ECO:0007669"/>
    <property type="project" value="UniProtKB-KW"/>
</dbReference>
<keyword evidence="2 4" id="KW-0863">Zinc-finger</keyword>
<sequence length="523" mass="58806">MESTTKETTILQENDSPGIKEVLAMDEQCLLLSGDWVCVEGGKWDFVIEKHHMGRMVQIYEVKEGYSSSAASKRKVISLGDDNDFVREVEKVEDIIKGNTSKGESSNDGVEIGCSVETYDGGIVAADLNEIGLSPKGYCKEFWDLLIAGDFRGSNVVNVVFNEDKIVEGLSKKKGPHTYFCNTACKAGTIAYLEIDLDEDEDERFLYLFLAFSVSPSGFRKLRHVLVIYGTHLSGKYKGVLLTANGHDANFQIFMIAFVVVDSENEDAWTWFLQEVERILCDSLSLAIISNRAVCIANAVRYKELYSKIRMTNSACSIYLGKISVARWSRSNFSGDRYNIMPSSISEQLNKALLEGREGKRQKKHRGVVSVEVDKEMTKNMATVKGSKINAVSSWNSEIVGKFARKDKVMLSEKKCSCKYFDYIKIPCGHAMIAVDGLGVPYDTLCGDWYKTSVWRETYAGFISPKSDLRDVNILERVSSMIMYPPNTKRQVVRDHKTRIPFTGEIWAPKKKVVANRCGRYRG</sequence>
<dbReference type="InterPro" id="IPR006564">
    <property type="entry name" value="Znf_PMZ"/>
</dbReference>
<reference evidence="6" key="1">
    <citation type="submission" date="2018-06" db="EMBL/GenBank/DDBJ databases">
        <title>WGS assembly of Brassica rapa FPsc.</title>
        <authorList>
            <person name="Bowman J."/>
            <person name="Kohchi T."/>
            <person name="Yamato K."/>
            <person name="Jenkins J."/>
            <person name="Shu S."/>
            <person name="Ishizaki K."/>
            <person name="Yamaoka S."/>
            <person name="Nishihama R."/>
            <person name="Nakamura Y."/>
            <person name="Berger F."/>
            <person name="Adam C."/>
            <person name="Aki S."/>
            <person name="Althoff F."/>
            <person name="Araki T."/>
            <person name="Arteaga-Vazquez M."/>
            <person name="Balasubrmanian S."/>
            <person name="Bauer D."/>
            <person name="Boehm C."/>
            <person name="Briginshaw L."/>
            <person name="Caballero-Perez J."/>
            <person name="Catarino B."/>
            <person name="Chen F."/>
            <person name="Chiyoda S."/>
            <person name="Chovatia M."/>
            <person name="Davies K."/>
            <person name="Delmans M."/>
            <person name="Demura T."/>
            <person name="Dierschke T."/>
            <person name="Dolan L."/>
            <person name="Dorantes-Acosta A."/>
            <person name="Eklund D."/>
            <person name="Florent S."/>
            <person name="Flores-Sandoval E."/>
            <person name="Fujiyama A."/>
            <person name="Fukuzawa H."/>
            <person name="Galik B."/>
            <person name="Grimanelli D."/>
            <person name="Grimwood J."/>
            <person name="Grossniklaus U."/>
            <person name="Hamada T."/>
            <person name="Haseloff J."/>
            <person name="Hetherington A."/>
            <person name="Higo A."/>
            <person name="Hirakawa Y."/>
            <person name="Hundley H."/>
            <person name="Ikeda Y."/>
            <person name="Inoue K."/>
            <person name="Inoue S."/>
            <person name="Ishida S."/>
            <person name="Jia Q."/>
            <person name="Kakita M."/>
            <person name="Kanazawa T."/>
            <person name="Kawai Y."/>
            <person name="Kawashima T."/>
            <person name="Kennedy M."/>
            <person name="Kinose K."/>
            <person name="Kinoshita T."/>
            <person name="Kohara Y."/>
            <person name="Koide E."/>
            <person name="Komatsu K."/>
            <person name="Kopischke S."/>
            <person name="Kubo M."/>
            <person name="Kyozuka J."/>
            <person name="Lagercrantz U."/>
            <person name="Lin S."/>
            <person name="Lindquist E."/>
            <person name="Lipzen A."/>
            <person name="Lu C."/>
            <person name="Luna E."/>
            <person name="Martienssen R."/>
            <person name="Minamino N."/>
            <person name="Mizutani M."/>
            <person name="Mizutani M."/>
            <person name="Mochizuki N."/>
            <person name="Monte I."/>
            <person name="Mosher R."/>
            <person name="Nagasaki H."/>
            <person name="Nakagami H."/>
            <person name="Naramoto S."/>
            <person name="Nishitani K."/>
            <person name="Ohtani M."/>
            <person name="Okamoto T."/>
            <person name="Okumura M."/>
            <person name="Phillips J."/>
            <person name="Pollak B."/>
            <person name="Reinders A."/>
            <person name="Roevekamp M."/>
            <person name="Sano R."/>
            <person name="Sawa S."/>
            <person name="Schmid M."/>
            <person name="Shirakawa M."/>
            <person name="Solano R."/>
            <person name="Spunde A."/>
            <person name="Suetsugu N."/>
            <person name="Sugano S."/>
            <person name="Sugiyama A."/>
            <person name="Sun R."/>
            <person name="Suzuki Y."/>
            <person name="Takenaka M."/>
            <person name="Takezawa D."/>
            <person name="Tomogane H."/>
            <person name="Tsuzuki M."/>
            <person name="Ueda T."/>
            <person name="Umeda M."/>
            <person name="Ward J."/>
            <person name="Watanabe Y."/>
            <person name="Yazaki K."/>
            <person name="Yokoyama R."/>
            <person name="Yoshitake Y."/>
            <person name="Yotsui I."/>
            <person name="Zachgo S."/>
            <person name="Schmutz J."/>
        </authorList>
    </citation>
    <scope>NUCLEOTIDE SEQUENCE [LARGE SCALE GENOMIC DNA]</scope>
</reference>
<dbReference type="Proteomes" id="UP000264353">
    <property type="component" value="Unassembled WGS sequence"/>
</dbReference>
<dbReference type="PANTHER" id="PTHR31973">
    <property type="entry name" value="POLYPROTEIN, PUTATIVE-RELATED"/>
    <property type="match status" value="1"/>
</dbReference>
<protein>
    <recommendedName>
        <fullName evidence="5">SWIM-type domain-containing protein</fullName>
    </recommendedName>
</protein>
<evidence type="ECO:0000256" key="4">
    <source>
        <dbReference type="PROSITE-ProRule" id="PRU00325"/>
    </source>
</evidence>
<dbReference type="InterPro" id="IPR007527">
    <property type="entry name" value="Znf_SWIM"/>
</dbReference>
<dbReference type="SMART" id="SM00575">
    <property type="entry name" value="ZnF_PMZ"/>
    <property type="match status" value="1"/>
</dbReference>
<organism evidence="6">
    <name type="scientific">Brassica campestris</name>
    <name type="common">Field mustard</name>
    <dbReference type="NCBI Taxonomy" id="3711"/>
    <lineage>
        <taxon>Eukaryota</taxon>
        <taxon>Viridiplantae</taxon>
        <taxon>Streptophyta</taxon>
        <taxon>Embryophyta</taxon>
        <taxon>Tracheophyta</taxon>
        <taxon>Spermatophyta</taxon>
        <taxon>Magnoliopsida</taxon>
        <taxon>eudicotyledons</taxon>
        <taxon>Gunneridae</taxon>
        <taxon>Pentapetalae</taxon>
        <taxon>rosids</taxon>
        <taxon>malvids</taxon>
        <taxon>Brassicales</taxon>
        <taxon>Brassicaceae</taxon>
        <taxon>Brassiceae</taxon>
        <taxon>Brassica</taxon>
    </lineage>
</organism>
<dbReference type="Pfam" id="PF10551">
    <property type="entry name" value="MULE"/>
    <property type="match status" value="1"/>
</dbReference>
<evidence type="ECO:0000313" key="6">
    <source>
        <dbReference type="EMBL" id="RIA05119.1"/>
    </source>
</evidence>
<accession>A0A397L135</accession>
<dbReference type="PANTHER" id="PTHR31973:SF187">
    <property type="entry name" value="MUTATOR TRANSPOSASE MUDRA PROTEIN"/>
    <property type="match status" value="1"/>
</dbReference>
<evidence type="ECO:0000256" key="3">
    <source>
        <dbReference type="ARBA" id="ARBA00022833"/>
    </source>
</evidence>
<gene>
    <name evidence="6" type="ORF">BRARA_K00586</name>
</gene>
<dbReference type="Pfam" id="PF04434">
    <property type="entry name" value="SWIM"/>
    <property type="match status" value="1"/>
</dbReference>
<evidence type="ECO:0000256" key="1">
    <source>
        <dbReference type="ARBA" id="ARBA00022723"/>
    </source>
</evidence>